<dbReference type="EMBL" id="CAXKWB010053073">
    <property type="protein sequence ID" value="CAL4173811.1"/>
    <property type="molecule type" value="Genomic_DNA"/>
</dbReference>
<reference evidence="1 2" key="1">
    <citation type="submission" date="2024-05" db="EMBL/GenBank/DDBJ databases">
        <authorList>
            <person name="Wallberg A."/>
        </authorList>
    </citation>
    <scope>NUCLEOTIDE SEQUENCE [LARGE SCALE GENOMIC DNA]</scope>
</reference>
<feature type="non-terminal residue" evidence="1">
    <location>
        <position position="1"/>
    </location>
</feature>
<keyword evidence="2" id="KW-1185">Reference proteome</keyword>
<organism evidence="1 2">
    <name type="scientific">Meganyctiphanes norvegica</name>
    <name type="common">Northern krill</name>
    <name type="synonym">Thysanopoda norvegica</name>
    <dbReference type="NCBI Taxonomy" id="48144"/>
    <lineage>
        <taxon>Eukaryota</taxon>
        <taxon>Metazoa</taxon>
        <taxon>Ecdysozoa</taxon>
        <taxon>Arthropoda</taxon>
        <taxon>Crustacea</taxon>
        <taxon>Multicrustacea</taxon>
        <taxon>Malacostraca</taxon>
        <taxon>Eumalacostraca</taxon>
        <taxon>Eucarida</taxon>
        <taxon>Euphausiacea</taxon>
        <taxon>Euphausiidae</taxon>
        <taxon>Meganyctiphanes</taxon>
    </lineage>
</organism>
<gene>
    <name evidence="1" type="ORF">MNOR_LOCUS34435</name>
</gene>
<dbReference type="Proteomes" id="UP001497623">
    <property type="component" value="Unassembled WGS sequence"/>
</dbReference>
<evidence type="ECO:0000313" key="2">
    <source>
        <dbReference type="Proteomes" id="UP001497623"/>
    </source>
</evidence>
<dbReference type="AlphaFoldDB" id="A0AAV2SDU4"/>
<protein>
    <recommendedName>
        <fullName evidence="3">Vitellogenin</fullName>
    </recommendedName>
</protein>
<sequence length="152" mass="17478">RTQSSSEGSPSLYKLHWSFFYDNIPPPRSVADLPENLWALQHVMHPKELIKFNKGFFKAIYDMDTVTTVFSHGSKTTLCSDSKCHAKEYIIPDQLAYLGHYKGYCDAACMKKQFVEESSFKNIRSKVQEAVNRAMKTIGLSLQTEDLQQFRD</sequence>
<comment type="caution">
    <text evidence="1">The sequence shown here is derived from an EMBL/GenBank/DDBJ whole genome shotgun (WGS) entry which is preliminary data.</text>
</comment>
<name>A0AAV2SDU4_MEGNR</name>
<evidence type="ECO:0008006" key="3">
    <source>
        <dbReference type="Google" id="ProtNLM"/>
    </source>
</evidence>
<evidence type="ECO:0000313" key="1">
    <source>
        <dbReference type="EMBL" id="CAL4173811.1"/>
    </source>
</evidence>
<accession>A0AAV2SDU4</accession>
<proteinExistence type="predicted"/>